<evidence type="ECO:0000256" key="2">
    <source>
        <dbReference type="SAM" id="Phobius"/>
    </source>
</evidence>
<keyword evidence="4" id="KW-1185">Reference proteome</keyword>
<accession>A0A8T4HEI3</accession>
<dbReference type="AlphaFoldDB" id="A0A8T4HEI3"/>
<evidence type="ECO:0000256" key="1">
    <source>
        <dbReference type="ARBA" id="ARBA00010996"/>
    </source>
</evidence>
<keyword evidence="2" id="KW-1133">Transmembrane helix</keyword>
<comment type="caution">
    <text evidence="3">The sequence shown here is derived from an EMBL/GenBank/DDBJ whole genome shotgun (WGS) entry which is preliminary data.</text>
</comment>
<sequence>MNNNTGRNKGISTFLILVIILLVPGFLYFLLNKNGSNTYVTLPIFGEKEVPGTTHRKWGRDILDTIYHQVPSIKFLDVDGKEVAFLANDSIISVAHLMYSNDSSFSRNMVVSLDKVVERFVNNKKVHFYSISVDPKHDTPERLATYAKRFRPLNRKWHFVTAPQTDIFKFAKESLLVDAMPMPENDAKFITSASFILLDSQGRIRGYYDINMKPEVDRLEDEIKLLLVEEIRNKPLKIQQK</sequence>
<dbReference type="Gene3D" id="3.40.30.10">
    <property type="entry name" value="Glutaredoxin"/>
    <property type="match status" value="1"/>
</dbReference>
<organism evidence="3 4">
    <name type="scientific">Rhinopithecimicrobium faecis</name>
    <dbReference type="NCBI Taxonomy" id="2820698"/>
    <lineage>
        <taxon>Bacteria</taxon>
        <taxon>Pseudomonadati</taxon>
        <taxon>Bacteroidota</taxon>
        <taxon>Sphingobacteriia</taxon>
        <taxon>Sphingobacteriales</taxon>
        <taxon>Sphingobacteriaceae</taxon>
        <taxon>Rhinopithecimicrobium</taxon>
    </lineage>
</organism>
<proteinExistence type="inferred from homology"/>
<reference evidence="3" key="1">
    <citation type="submission" date="2021-03" db="EMBL/GenBank/DDBJ databases">
        <authorList>
            <person name="Lu T."/>
            <person name="Wang Q."/>
            <person name="Han X."/>
        </authorList>
    </citation>
    <scope>NUCLEOTIDE SEQUENCE</scope>
    <source>
        <strain evidence="3">WQ 2009</strain>
    </source>
</reference>
<dbReference type="Pfam" id="PF02630">
    <property type="entry name" value="SCO1-SenC"/>
    <property type="match status" value="1"/>
</dbReference>
<gene>
    <name evidence="3" type="ORF">J5U18_06025</name>
</gene>
<dbReference type="RefSeq" id="WP_353546608.1">
    <property type="nucleotide sequence ID" value="NZ_JAGKSB010000005.1"/>
</dbReference>
<evidence type="ECO:0000313" key="3">
    <source>
        <dbReference type="EMBL" id="MBP3943121.1"/>
    </source>
</evidence>
<dbReference type="SUPFAM" id="SSF52833">
    <property type="entry name" value="Thioredoxin-like"/>
    <property type="match status" value="1"/>
</dbReference>
<dbReference type="PANTHER" id="PTHR12151:SF25">
    <property type="entry name" value="LINALOOL DEHYDRATASE_ISOMERASE DOMAIN-CONTAINING PROTEIN"/>
    <property type="match status" value="1"/>
</dbReference>
<feature type="transmembrane region" description="Helical" evidence="2">
    <location>
        <begin position="12"/>
        <end position="31"/>
    </location>
</feature>
<dbReference type="Proteomes" id="UP000679691">
    <property type="component" value="Unassembled WGS sequence"/>
</dbReference>
<comment type="similarity">
    <text evidence="1">Belongs to the SCO1/2 family.</text>
</comment>
<protein>
    <submittedName>
        <fullName evidence="3">SCO family protein</fullName>
    </submittedName>
</protein>
<dbReference type="InterPro" id="IPR036249">
    <property type="entry name" value="Thioredoxin-like_sf"/>
</dbReference>
<dbReference type="PANTHER" id="PTHR12151">
    <property type="entry name" value="ELECTRON TRANSPORT PROTIN SCO1/SENC FAMILY MEMBER"/>
    <property type="match status" value="1"/>
</dbReference>
<dbReference type="EMBL" id="JAGKSB010000005">
    <property type="protein sequence ID" value="MBP3943121.1"/>
    <property type="molecule type" value="Genomic_DNA"/>
</dbReference>
<dbReference type="InterPro" id="IPR003782">
    <property type="entry name" value="SCO1/SenC"/>
</dbReference>
<name>A0A8T4HEI3_9SPHI</name>
<keyword evidence="2" id="KW-0812">Transmembrane</keyword>
<evidence type="ECO:0000313" key="4">
    <source>
        <dbReference type="Proteomes" id="UP000679691"/>
    </source>
</evidence>
<dbReference type="CDD" id="cd02968">
    <property type="entry name" value="SCO"/>
    <property type="match status" value="1"/>
</dbReference>
<keyword evidence="2" id="KW-0472">Membrane</keyword>